<evidence type="ECO:0000256" key="2">
    <source>
        <dbReference type="ARBA" id="ARBA00022448"/>
    </source>
</evidence>
<feature type="domain" description="ABC transporter" evidence="9">
    <location>
        <begin position="6"/>
        <end position="231"/>
    </location>
</feature>
<dbReference type="GO" id="GO:0005524">
    <property type="term" value="F:ATP binding"/>
    <property type="evidence" value="ECO:0007669"/>
    <property type="project" value="UniProtKB-KW"/>
</dbReference>
<dbReference type="GO" id="GO:0005886">
    <property type="term" value="C:plasma membrane"/>
    <property type="evidence" value="ECO:0007669"/>
    <property type="project" value="UniProtKB-SubCell"/>
</dbReference>
<keyword evidence="4" id="KW-0547">Nucleotide-binding</keyword>
<evidence type="ECO:0000313" key="10">
    <source>
        <dbReference type="EMBL" id="QOR72065.1"/>
    </source>
</evidence>
<dbReference type="FunFam" id="3.40.50.300:FF:000589">
    <property type="entry name" value="ABC transporter, ATP-binding subunit"/>
    <property type="match status" value="1"/>
</dbReference>
<keyword evidence="7" id="KW-0472">Membrane</keyword>
<dbReference type="AlphaFoldDB" id="A0A7M1SWY7"/>
<dbReference type="Gene3D" id="3.40.50.300">
    <property type="entry name" value="P-loop containing nucleotide triphosphate hydrolases"/>
    <property type="match status" value="1"/>
</dbReference>
<dbReference type="InterPro" id="IPR017871">
    <property type="entry name" value="ABC_transporter-like_CS"/>
</dbReference>
<keyword evidence="5 10" id="KW-0067">ATP-binding</keyword>
<dbReference type="InterPro" id="IPR050763">
    <property type="entry name" value="ABC_transporter_ATP-binding"/>
</dbReference>
<dbReference type="PROSITE" id="PS00211">
    <property type="entry name" value="ABC_TRANSPORTER_1"/>
    <property type="match status" value="1"/>
</dbReference>
<evidence type="ECO:0000256" key="3">
    <source>
        <dbReference type="ARBA" id="ARBA00022475"/>
    </source>
</evidence>
<dbReference type="SMART" id="SM00382">
    <property type="entry name" value="AAA"/>
    <property type="match status" value="1"/>
</dbReference>
<dbReference type="InterPro" id="IPR027417">
    <property type="entry name" value="P-loop_NTPase"/>
</dbReference>
<keyword evidence="6" id="KW-1278">Translocase</keyword>
<accession>A0A7M1SWY7</accession>
<dbReference type="Proteomes" id="UP000593758">
    <property type="component" value="Chromosome"/>
</dbReference>
<dbReference type="CDD" id="cd03230">
    <property type="entry name" value="ABC_DR_subfamily_A"/>
    <property type="match status" value="1"/>
</dbReference>
<keyword evidence="8" id="KW-0046">Antibiotic resistance</keyword>
<dbReference type="PANTHER" id="PTHR42711:SF16">
    <property type="entry name" value="ABC TRANSPORTER ATP-BINDING PROTEIN"/>
    <property type="match status" value="1"/>
</dbReference>
<evidence type="ECO:0000256" key="5">
    <source>
        <dbReference type="ARBA" id="ARBA00022840"/>
    </source>
</evidence>
<organism evidence="10 11">
    <name type="scientific">Ruania alkalisoli</name>
    <dbReference type="NCBI Taxonomy" id="2779775"/>
    <lineage>
        <taxon>Bacteria</taxon>
        <taxon>Bacillati</taxon>
        <taxon>Actinomycetota</taxon>
        <taxon>Actinomycetes</taxon>
        <taxon>Micrococcales</taxon>
        <taxon>Ruaniaceae</taxon>
        <taxon>Ruania</taxon>
    </lineage>
</organism>
<dbReference type="InterPro" id="IPR003593">
    <property type="entry name" value="AAA+_ATPase"/>
</dbReference>
<gene>
    <name evidence="10" type="ORF">IM660_07435</name>
</gene>
<dbReference type="SUPFAM" id="SSF52540">
    <property type="entry name" value="P-loop containing nucleoside triphosphate hydrolases"/>
    <property type="match status" value="1"/>
</dbReference>
<sequence length="311" mass="33929">MSQTIIEIENLHKRYGATQAVADVSLEVRRGEIFGILGPNGAGKTTTVELLAGLRQADGGSIRVLGVDPQRDPAALRERLGIQLQASRLPAKIRVVEALELYASFYADPADPAELLTQLGLSDKAHTAFAALSGGQQQRLSIALALVGNPEVAVLDELTTGLDPQARRDTWALIEQVRDRGVTIVLVTHFMDEAERLADRLAIIDKGRVAVSGTPAELVAEGEQERQFRMRLPREVPVERAMDDLARLPHVHSVALIADEIEITGTRRALPAVVLHLAEQDVVPDEIRTMTRSLEDVFVELTRTMPEGEVA</sequence>
<keyword evidence="3" id="KW-1003">Cell membrane</keyword>
<evidence type="ECO:0000256" key="7">
    <source>
        <dbReference type="ARBA" id="ARBA00023136"/>
    </source>
</evidence>
<dbReference type="InterPro" id="IPR003439">
    <property type="entry name" value="ABC_transporter-like_ATP-bd"/>
</dbReference>
<evidence type="ECO:0000259" key="9">
    <source>
        <dbReference type="PROSITE" id="PS50893"/>
    </source>
</evidence>
<dbReference type="PROSITE" id="PS50893">
    <property type="entry name" value="ABC_TRANSPORTER_2"/>
    <property type="match status" value="1"/>
</dbReference>
<dbReference type="RefSeq" id="WP_193498710.1">
    <property type="nucleotide sequence ID" value="NZ_CP063169.1"/>
</dbReference>
<keyword evidence="2" id="KW-0813">Transport</keyword>
<dbReference type="GO" id="GO:0016887">
    <property type="term" value="F:ATP hydrolysis activity"/>
    <property type="evidence" value="ECO:0007669"/>
    <property type="project" value="InterPro"/>
</dbReference>
<dbReference type="PANTHER" id="PTHR42711">
    <property type="entry name" value="ABC TRANSPORTER ATP-BINDING PROTEIN"/>
    <property type="match status" value="1"/>
</dbReference>
<name>A0A7M1SWY7_9MICO</name>
<protein>
    <submittedName>
        <fullName evidence="10">ABC transporter ATP-binding protein</fullName>
    </submittedName>
</protein>
<evidence type="ECO:0000256" key="8">
    <source>
        <dbReference type="ARBA" id="ARBA00023251"/>
    </source>
</evidence>
<dbReference type="KEGG" id="halt:IM660_07435"/>
<comment type="subcellular location">
    <subcellularLocation>
        <location evidence="1">Cell membrane</location>
        <topology evidence="1">Peripheral membrane protein</topology>
    </subcellularLocation>
</comment>
<keyword evidence="11" id="KW-1185">Reference proteome</keyword>
<evidence type="ECO:0000256" key="1">
    <source>
        <dbReference type="ARBA" id="ARBA00004202"/>
    </source>
</evidence>
<dbReference type="EMBL" id="CP063169">
    <property type="protein sequence ID" value="QOR72065.1"/>
    <property type="molecule type" value="Genomic_DNA"/>
</dbReference>
<evidence type="ECO:0000313" key="11">
    <source>
        <dbReference type="Proteomes" id="UP000593758"/>
    </source>
</evidence>
<reference evidence="10 11" key="1">
    <citation type="submission" date="2020-10" db="EMBL/GenBank/DDBJ databases">
        <title>Haloactinobacterium sp. RN3S43, a bacterium isolated from saline soil.</title>
        <authorList>
            <person name="Sun J.-Q."/>
        </authorList>
    </citation>
    <scope>NUCLEOTIDE SEQUENCE [LARGE SCALE GENOMIC DNA]</scope>
    <source>
        <strain evidence="10 11">RN3S43</strain>
    </source>
</reference>
<evidence type="ECO:0000256" key="4">
    <source>
        <dbReference type="ARBA" id="ARBA00022741"/>
    </source>
</evidence>
<dbReference type="Pfam" id="PF00005">
    <property type="entry name" value="ABC_tran"/>
    <property type="match status" value="1"/>
</dbReference>
<dbReference type="GO" id="GO:0046677">
    <property type="term" value="P:response to antibiotic"/>
    <property type="evidence" value="ECO:0007669"/>
    <property type="project" value="UniProtKB-KW"/>
</dbReference>
<proteinExistence type="predicted"/>
<evidence type="ECO:0000256" key="6">
    <source>
        <dbReference type="ARBA" id="ARBA00022967"/>
    </source>
</evidence>